<evidence type="ECO:0000256" key="1">
    <source>
        <dbReference type="SAM" id="MobiDB-lite"/>
    </source>
</evidence>
<feature type="region of interest" description="Disordered" evidence="1">
    <location>
        <begin position="33"/>
        <end position="71"/>
    </location>
</feature>
<proteinExistence type="predicted"/>
<name>A0ABR3XZC8_9PEZI</name>
<organism evidence="2 3">
    <name type="scientific">Diaporthe australafricana</name>
    <dbReference type="NCBI Taxonomy" id="127596"/>
    <lineage>
        <taxon>Eukaryota</taxon>
        <taxon>Fungi</taxon>
        <taxon>Dikarya</taxon>
        <taxon>Ascomycota</taxon>
        <taxon>Pezizomycotina</taxon>
        <taxon>Sordariomycetes</taxon>
        <taxon>Sordariomycetidae</taxon>
        <taxon>Diaporthales</taxon>
        <taxon>Diaporthaceae</taxon>
        <taxon>Diaporthe</taxon>
    </lineage>
</organism>
<dbReference type="Proteomes" id="UP001583177">
    <property type="component" value="Unassembled WGS sequence"/>
</dbReference>
<dbReference type="EMBL" id="JAWRVE010000006">
    <property type="protein sequence ID" value="KAL1881319.1"/>
    <property type="molecule type" value="Genomic_DNA"/>
</dbReference>
<gene>
    <name evidence="2" type="ORF">Daus18300_001172</name>
</gene>
<keyword evidence="3" id="KW-1185">Reference proteome</keyword>
<protein>
    <submittedName>
        <fullName evidence="2">Uncharacterized protein</fullName>
    </submittedName>
</protein>
<feature type="compositionally biased region" description="Basic and acidic residues" evidence="1">
    <location>
        <begin position="39"/>
        <end position="48"/>
    </location>
</feature>
<reference evidence="2 3" key="1">
    <citation type="journal article" date="2024" name="IMA Fungus">
        <title>IMA Genome - F19 : A genome assembly and annotation guide to empower mycologists, including annotated draft genome sequences of Ceratocystis pirilliformis, Diaporthe australafricana, Fusarium ophioides, Paecilomyces lecythidis, and Sporothrix stenoceras.</title>
        <authorList>
            <person name="Aylward J."/>
            <person name="Wilson A.M."/>
            <person name="Visagie C.M."/>
            <person name="Spraker J."/>
            <person name="Barnes I."/>
            <person name="Buitendag C."/>
            <person name="Ceriani C."/>
            <person name="Del Mar Angel L."/>
            <person name="du Plessis D."/>
            <person name="Fuchs T."/>
            <person name="Gasser K."/>
            <person name="Kramer D."/>
            <person name="Li W."/>
            <person name="Munsamy K."/>
            <person name="Piso A."/>
            <person name="Price J.L."/>
            <person name="Sonnekus B."/>
            <person name="Thomas C."/>
            <person name="van der Nest A."/>
            <person name="van Dijk A."/>
            <person name="van Heerden A."/>
            <person name="van Vuuren N."/>
            <person name="Yilmaz N."/>
            <person name="Duong T.A."/>
            <person name="van der Merwe N.A."/>
            <person name="Wingfield M.J."/>
            <person name="Wingfield B.D."/>
        </authorList>
    </citation>
    <scope>NUCLEOTIDE SEQUENCE [LARGE SCALE GENOMIC DNA]</scope>
    <source>
        <strain evidence="2 3">CMW 18300</strain>
    </source>
</reference>
<evidence type="ECO:0000313" key="2">
    <source>
        <dbReference type="EMBL" id="KAL1881319.1"/>
    </source>
</evidence>
<comment type="caution">
    <text evidence="2">The sequence shown here is derived from an EMBL/GenBank/DDBJ whole genome shotgun (WGS) entry which is preliminary data.</text>
</comment>
<sequence>MESVAWEDARNDVIGPCCELRERIAHDIVKSLYGMGDSPVDKNKRYDEDGVDDSQPQGDEDADGVEVGSVELGDKQKGALEALKKSVRGLSNAFLQGEDQEVEELGESGWLAWS</sequence>
<evidence type="ECO:0000313" key="3">
    <source>
        <dbReference type="Proteomes" id="UP001583177"/>
    </source>
</evidence>
<accession>A0ABR3XZC8</accession>